<dbReference type="Pfam" id="PF13812">
    <property type="entry name" value="PPR_3"/>
    <property type="match status" value="1"/>
</dbReference>
<proteinExistence type="predicted"/>
<evidence type="ECO:0000256" key="1">
    <source>
        <dbReference type="ARBA" id="ARBA00022737"/>
    </source>
</evidence>
<dbReference type="OrthoDB" id="185373at2759"/>
<gene>
    <name evidence="3" type="ORF">J5N97_017763</name>
</gene>
<organism evidence="3 4">
    <name type="scientific">Dioscorea zingiberensis</name>
    <dbReference type="NCBI Taxonomy" id="325984"/>
    <lineage>
        <taxon>Eukaryota</taxon>
        <taxon>Viridiplantae</taxon>
        <taxon>Streptophyta</taxon>
        <taxon>Embryophyta</taxon>
        <taxon>Tracheophyta</taxon>
        <taxon>Spermatophyta</taxon>
        <taxon>Magnoliopsida</taxon>
        <taxon>Liliopsida</taxon>
        <taxon>Dioscoreales</taxon>
        <taxon>Dioscoreaceae</taxon>
        <taxon>Dioscorea</taxon>
    </lineage>
</organism>
<evidence type="ECO:0008006" key="5">
    <source>
        <dbReference type="Google" id="ProtNLM"/>
    </source>
</evidence>
<feature type="repeat" description="PPR" evidence="2">
    <location>
        <begin position="299"/>
        <end position="333"/>
    </location>
</feature>
<dbReference type="Pfam" id="PF13041">
    <property type="entry name" value="PPR_2"/>
    <property type="match status" value="2"/>
</dbReference>
<comment type="caution">
    <text evidence="3">The sequence shown here is derived from an EMBL/GenBank/DDBJ whole genome shotgun (WGS) entry which is preliminary data.</text>
</comment>
<reference evidence="3" key="2">
    <citation type="journal article" date="2022" name="Hortic Res">
        <title>The genome of Dioscorea zingiberensis sheds light on the biosynthesis, origin and evolution of the medicinally important diosgenin saponins.</title>
        <authorList>
            <person name="Li Y."/>
            <person name="Tan C."/>
            <person name="Li Z."/>
            <person name="Guo J."/>
            <person name="Li S."/>
            <person name="Chen X."/>
            <person name="Wang C."/>
            <person name="Dai X."/>
            <person name="Yang H."/>
            <person name="Song W."/>
            <person name="Hou L."/>
            <person name="Xu J."/>
            <person name="Tong Z."/>
            <person name="Xu A."/>
            <person name="Yuan X."/>
            <person name="Wang W."/>
            <person name="Yang Q."/>
            <person name="Chen L."/>
            <person name="Sun Z."/>
            <person name="Wang K."/>
            <person name="Pan B."/>
            <person name="Chen J."/>
            <person name="Bao Y."/>
            <person name="Liu F."/>
            <person name="Qi X."/>
            <person name="Gang D.R."/>
            <person name="Wen J."/>
            <person name="Li J."/>
        </authorList>
    </citation>
    <scope>NUCLEOTIDE SEQUENCE</scope>
    <source>
        <strain evidence="3">Dzin_1.0</strain>
    </source>
</reference>
<sequence length="407" mass="46503">MAFYRKWRALAISGYVNVNMIRISSHSASSLSRFNCKKEDDGFWLGRLDHKDWLSPNEVLKIFTNLRDPELIMDSFKKVSRRMDYKPREALYQLLIDKLAHAHKFGAIDELLEIAKSENCRLSDEFFYRVIKIYGNVANHLERAIETLLQMPEFHCWPTVKTFNCVLNMLVCTRQYEVIHEVYLSAPKLGISLDTCCFNILIKGLCQCGKLDAAFSLLHEMPEQGCRPNATTYSTLMHALCKNGRVNEAFEVCERMESGGCYPDTITFNILISGLCKQGRVAEGLDFLKKMKLKGCYPNSGTYQALLYGLLSSNKFLEAKDFIAMMISEGKGPSCLSYKLAIDGLCSEKLLTAVDVVLNQMVHQGFIPRMGTWKKILECMFQEMDFHNSLNLINLADDYKEIKSWVA</sequence>
<reference evidence="3" key="1">
    <citation type="submission" date="2021-03" db="EMBL/GenBank/DDBJ databases">
        <authorList>
            <person name="Li Z."/>
            <person name="Yang C."/>
        </authorList>
    </citation>
    <scope>NUCLEOTIDE SEQUENCE</scope>
    <source>
        <strain evidence="3">Dzin_1.0</strain>
        <tissue evidence="3">Leaf</tissue>
    </source>
</reference>
<protein>
    <recommendedName>
        <fullName evidence="5">Pentatricopeptide repeat-containing protein</fullName>
    </recommendedName>
</protein>
<dbReference type="PROSITE" id="PS51375">
    <property type="entry name" value="PPR"/>
    <property type="match status" value="4"/>
</dbReference>
<evidence type="ECO:0000313" key="3">
    <source>
        <dbReference type="EMBL" id="KAJ0975798.1"/>
    </source>
</evidence>
<dbReference type="EMBL" id="JAGGNH010000004">
    <property type="protein sequence ID" value="KAJ0975798.1"/>
    <property type="molecule type" value="Genomic_DNA"/>
</dbReference>
<dbReference type="AlphaFoldDB" id="A0A9D5HGV7"/>
<feature type="repeat" description="PPR" evidence="2">
    <location>
        <begin position="264"/>
        <end position="298"/>
    </location>
</feature>
<keyword evidence="1" id="KW-0677">Repeat</keyword>
<keyword evidence="4" id="KW-1185">Reference proteome</keyword>
<dbReference type="InterPro" id="IPR002885">
    <property type="entry name" value="PPR_rpt"/>
</dbReference>
<accession>A0A9D5HGV7</accession>
<name>A0A9D5HGV7_9LILI</name>
<evidence type="ECO:0000313" key="4">
    <source>
        <dbReference type="Proteomes" id="UP001085076"/>
    </source>
</evidence>
<dbReference type="NCBIfam" id="TIGR00756">
    <property type="entry name" value="PPR"/>
    <property type="match status" value="3"/>
</dbReference>
<feature type="repeat" description="PPR" evidence="2">
    <location>
        <begin position="229"/>
        <end position="263"/>
    </location>
</feature>
<dbReference type="Gene3D" id="1.25.40.10">
    <property type="entry name" value="Tetratricopeptide repeat domain"/>
    <property type="match status" value="3"/>
</dbReference>
<dbReference type="Proteomes" id="UP001085076">
    <property type="component" value="Miscellaneous, Linkage group lg04"/>
</dbReference>
<evidence type="ECO:0000256" key="2">
    <source>
        <dbReference type="PROSITE-ProRule" id="PRU00708"/>
    </source>
</evidence>
<dbReference type="PANTHER" id="PTHR45613">
    <property type="entry name" value="PENTATRICOPEPTIDE REPEAT-CONTAINING PROTEIN"/>
    <property type="match status" value="1"/>
</dbReference>
<dbReference type="InterPro" id="IPR011990">
    <property type="entry name" value="TPR-like_helical_dom_sf"/>
</dbReference>
<dbReference type="PANTHER" id="PTHR45613:SF277">
    <property type="entry name" value="PPR CONTAINING PLANT-LIKE PROTEIN"/>
    <property type="match status" value="1"/>
</dbReference>
<feature type="repeat" description="PPR" evidence="2">
    <location>
        <begin position="194"/>
        <end position="228"/>
    </location>
</feature>